<dbReference type="CDD" id="cd04166">
    <property type="entry name" value="CysN_ATPS"/>
    <property type="match status" value="1"/>
</dbReference>
<dbReference type="PROSITE" id="PS00301">
    <property type="entry name" value="G_TR_1"/>
    <property type="match status" value="1"/>
</dbReference>
<dbReference type="InterPro" id="IPR031157">
    <property type="entry name" value="G_TR_CS"/>
</dbReference>
<dbReference type="InterPro" id="IPR044138">
    <property type="entry name" value="CysN_II"/>
</dbReference>
<comment type="similarity">
    <text evidence="3">In the C-terminal section; belongs to the APS kinase family.</text>
</comment>
<evidence type="ECO:0000256" key="1">
    <source>
        <dbReference type="ARBA" id="ARBA00001823"/>
    </source>
</evidence>
<evidence type="ECO:0000313" key="14">
    <source>
        <dbReference type="EMBL" id="MEE2033765.1"/>
    </source>
</evidence>
<dbReference type="PANTHER" id="PTHR23115">
    <property type="entry name" value="TRANSLATION FACTOR"/>
    <property type="match status" value="1"/>
</dbReference>
<dbReference type="Pfam" id="PF22594">
    <property type="entry name" value="GTP-eEF1A_C"/>
    <property type="match status" value="1"/>
</dbReference>
<dbReference type="RefSeq" id="WP_330153158.1">
    <property type="nucleotide sequence ID" value="NZ_JAUZMZ010000098.1"/>
</dbReference>
<keyword evidence="15" id="KW-1185">Reference proteome</keyword>
<organism evidence="14 15">
    <name type="scientific">Rhodococcus chondri</name>
    <dbReference type="NCBI Taxonomy" id="3065941"/>
    <lineage>
        <taxon>Bacteria</taxon>
        <taxon>Bacillati</taxon>
        <taxon>Actinomycetota</taxon>
        <taxon>Actinomycetes</taxon>
        <taxon>Mycobacteriales</taxon>
        <taxon>Nocardiaceae</taxon>
        <taxon>Rhodococcus</taxon>
    </lineage>
</organism>
<dbReference type="InterPro" id="IPR011779">
    <property type="entry name" value="SO4_adenylTrfase_lsu"/>
</dbReference>
<dbReference type="NCBIfam" id="TIGR00455">
    <property type="entry name" value="apsK"/>
    <property type="match status" value="1"/>
</dbReference>
<evidence type="ECO:0000256" key="8">
    <source>
        <dbReference type="ARBA" id="ARBA00022840"/>
    </source>
</evidence>
<dbReference type="InterPro" id="IPR044139">
    <property type="entry name" value="CysN_NoDQ_III"/>
</dbReference>
<dbReference type="CDD" id="cd03695">
    <property type="entry name" value="CysN_NodQ_II"/>
    <property type="match status" value="1"/>
</dbReference>
<reference evidence="14 15" key="1">
    <citation type="submission" date="2023-08" db="EMBL/GenBank/DDBJ databases">
        <authorList>
            <person name="Girao M."/>
            <person name="Carvalho M.F."/>
        </authorList>
    </citation>
    <scope>NUCLEOTIDE SEQUENCE [LARGE SCALE GENOMIC DNA]</scope>
    <source>
        <strain evidence="14 15">CC-R104</strain>
    </source>
</reference>
<dbReference type="PRINTS" id="PR00315">
    <property type="entry name" value="ELONGATNFCT"/>
</dbReference>
<evidence type="ECO:0000313" key="15">
    <source>
        <dbReference type="Proteomes" id="UP001331936"/>
    </source>
</evidence>
<keyword evidence="9" id="KW-0342">GTP-binding</keyword>
<dbReference type="SUPFAM" id="SSF50447">
    <property type="entry name" value="Translation proteins"/>
    <property type="match status" value="1"/>
</dbReference>
<dbReference type="SUPFAM" id="SSF50465">
    <property type="entry name" value="EF-Tu/eEF-1alpha/eIF2-gamma C-terminal domain"/>
    <property type="match status" value="1"/>
</dbReference>
<dbReference type="InterPro" id="IPR009000">
    <property type="entry name" value="Transl_B-barrel_sf"/>
</dbReference>
<evidence type="ECO:0000256" key="6">
    <source>
        <dbReference type="ARBA" id="ARBA00022695"/>
    </source>
</evidence>
<comment type="similarity">
    <text evidence="4">In the N-terminal section; belongs to the TRAFAC class translation factor GTPase superfamily. Classic translation factor GTPase family. CysN/NodQ subfamily.</text>
</comment>
<feature type="active site" description="Phosphoserine intermediate" evidence="12">
    <location>
        <position position="520"/>
    </location>
</feature>
<dbReference type="InterPro" id="IPR009001">
    <property type="entry name" value="Transl_elong_EF1A/Init_IF2_C"/>
</dbReference>
<dbReference type="InterPro" id="IPR050100">
    <property type="entry name" value="TRAFAC_GTPase_members"/>
</dbReference>
<name>A0ABU7JUR8_9NOCA</name>
<dbReference type="SUPFAM" id="SSF52540">
    <property type="entry name" value="P-loop containing nucleoside triphosphate hydrolases"/>
    <property type="match status" value="2"/>
</dbReference>
<evidence type="ECO:0000256" key="5">
    <source>
        <dbReference type="ARBA" id="ARBA00022679"/>
    </source>
</evidence>
<dbReference type="InterPro" id="IPR054696">
    <property type="entry name" value="GTP-eEF1A_C"/>
</dbReference>
<gene>
    <name evidence="12 14" type="primary">cysC</name>
    <name evidence="14" type="ORF">Q8814_16840</name>
</gene>
<protein>
    <recommendedName>
        <fullName evidence="12">Adenylyl-sulfate kinase</fullName>
        <ecNumber evidence="12">2.7.1.25</ecNumber>
    </recommendedName>
    <alternativeName>
        <fullName evidence="12">APS kinase</fullName>
    </alternativeName>
    <alternativeName>
        <fullName evidence="12">ATP adenosine-5'-phosphosulfate 3'-phosphotransferase</fullName>
    </alternativeName>
    <alternativeName>
        <fullName evidence="12">Adenosine-5'-phosphosulfate kinase</fullName>
    </alternativeName>
</protein>
<dbReference type="Gene3D" id="3.40.50.300">
    <property type="entry name" value="P-loop containing nucleotide triphosphate hydrolases"/>
    <property type="match status" value="2"/>
</dbReference>
<comment type="function">
    <text evidence="2">APS kinase catalyzes the synthesis of activated sulfate.</text>
</comment>
<comment type="function">
    <text evidence="12">Catalyzes the synthesis of activated sulfate.</text>
</comment>
<dbReference type="InterPro" id="IPR002891">
    <property type="entry name" value="APS"/>
</dbReference>
<evidence type="ECO:0000256" key="3">
    <source>
        <dbReference type="ARBA" id="ARBA00005438"/>
    </source>
</evidence>
<evidence type="ECO:0000259" key="13">
    <source>
        <dbReference type="PROSITE" id="PS51722"/>
    </source>
</evidence>
<dbReference type="Pfam" id="PF00009">
    <property type="entry name" value="GTP_EFTU"/>
    <property type="match status" value="1"/>
</dbReference>
<feature type="binding site" evidence="12">
    <location>
        <begin position="446"/>
        <end position="453"/>
    </location>
    <ligand>
        <name>ATP</name>
        <dbReference type="ChEBI" id="CHEBI:30616"/>
    </ligand>
</feature>
<evidence type="ECO:0000256" key="2">
    <source>
        <dbReference type="ARBA" id="ARBA00002357"/>
    </source>
</evidence>
<dbReference type="InterPro" id="IPR059117">
    <property type="entry name" value="APS_kinase_dom"/>
</dbReference>
<comment type="catalytic activity">
    <reaction evidence="11">
        <text>sulfate + ATP + H(+) = adenosine 5'-phosphosulfate + diphosphate</text>
        <dbReference type="Rhea" id="RHEA:18133"/>
        <dbReference type="ChEBI" id="CHEBI:15378"/>
        <dbReference type="ChEBI" id="CHEBI:16189"/>
        <dbReference type="ChEBI" id="CHEBI:30616"/>
        <dbReference type="ChEBI" id="CHEBI:33019"/>
        <dbReference type="ChEBI" id="CHEBI:58243"/>
        <dbReference type="EC" id="2.7.7.4"/>
    </reaction>
</comment>
<evidence type="ECO:0000256" key="4">
    <source>
        <dbReference type="ARBA" id="ARBA00007237"/>
    </source>
</evidence>
<dbReference type="HAMAP" id="MF_00065">
    <property type="entry name" value="Adenylyl_sulf_kinase"/>
    <property type="match status" value="1"/>
</dbReference>
<keyword evidence="7 12" id="KW-0547">Nucleotide-binding</keyword>
<comment type="catalytic activity">
    <reaction evidence="1 12">
        <text>adenosine 5'-phosphosulfate + ATP = 3'-phosphoadenylyl sulfate + ADP + H(+)</text>
        <dbReference type="Rhea" id="RHEA:24152"/>
        <dbReference type="ChEBI" id="CHEBI:15378"/>
        <dbReference type="ChEBI" id="CHEBI:30616"/>
        <dbReference type="ChEBI" id="CHEBI:58243"/>
        <dbReference type="ChEBI" id="CHEBI:58339"/>
        <dbReference type="ChEBI" id="CHEBI:456216"/>
        <dbReference type="EC" id="2.7.1.25"/>
    </reaction>
</comment>
<dbReference type="Pfam" id="PF01583">
    <property type="entry name" value="APS_kinase"/>
    <property type="match status" value="1"/>
</dbReference>
<feature type="domain" description="Tr-type G" evidence="13">
    <location>
        <begin position="2"/>
        <end position="226"/>
    </location>
</feature>
<dbReference type="CDD" id="cd02027">
    <property type="entry name" value="APSK"/>
    <property type="match status" value="1"/>
</dbReference>
<dbReference type="InterPro" id="IPR027417">
    <property type="entry name" value="P-loop_NTPase"/>
</dbReference>
<evidence type="ECO:0000256" key="11">
    <source>
        <dbReference type="ARBA" id="ARBA00049370"/>
    </source>
</evidence>
<dbReference type="NCBIfam" id="TIGR02034">
    <property type="entry name" value="CysN"/>
    <property type="match status" value="1"/>
</dbReference>
<evidence type="ECO:0000256" key="12">
    <source>
        <dbReference type="HAMAP-Rule" id="MF_00065"/>
    </source>
</evidence>
<dbReference type="PROSITE" id="PS51722">
    <property type="entry name" value="G_TR_2"/>
    <property type="match status" value="1"/>
</dbReference>
<evidence type="ECO:0000256" key="9">
    <source>
        <dbReference type="ARBA" id="ARBA00023134"/>
    </source>
</evidence>
<keyword evidence="12 14" id="KW-0418">Kinase</keyword>
<dbReference type="GO" id="GO:0004020">
    <property type="term" value="F:adenylylsulfate kinase activity"/>
    <property type="evidence" value="ECO:0007669"/>
    <property type="project" value="UniProtKB-EC"/>
</dbReference>
<accession>A0ABU7JUR8</accession>
<keyword evidence="5 12" id="KW-0808">Transferase</keyword>
<keyword evidence="12" id="KW-0597">Phosphoprotein</keyword>
<comment type="pathway">
    <text evidence="12">Sulfur metabolism; hydrogen sulfide biosynthesis; sulfite from sulfate: step 2/3.</text>
</comment>
<dbReference type="NCBIfam" id="NF003013">
    <property type="entry name" value="PRK03846.1"/>
    <property type="match status" value="1"/>
</dbReference>
<evidence type="ECO:0000256" key="10">
    <source>
        <dbReference type="ARBA" id="ARBA00023268"/>
    </source>
</evidence>
<dbReference type="NCBIfam" id="NF004035">
    <property type="entry name" value="PRK05506.1"/>
    <property type="match status" value="1"/>
</dbReference>
<keyword evidence="8 12" id="KW-0067">ATP-binding</keyword>
<dbReference type="CDD" id="cd04095">
    <property type="entry name" value="CysN_NoDQ_III"/>
    <property type="match status" value="1"/>
</dbReference>
<dbReference type="InterPro" id="IPR000795">
    <property type="entry name" value="T_Tr_GTP-bd_dom"/>
</dbReference>
<dbReference type="Proteomes" id="UP001331936">
    <property type="component" value="Unassembled WGS sequence"/>
</dbReference>
<comment type="caution">
    <text evidence="14">The sequence shown here is derived from an EMBL/GenBank/DDBJ whole genome shotgun (WGS) entry which is preliminary data.</text>
</comment>
<keyword evidence="6" id="KW-0548">Nucleotidyltransferase</keyword>
<evidence type="ECO:0000256" key="7">
    <source>
        <dbReference type="ARBA" id="ARBA00022741"/>
    </source>
</evidence>
<dbReference type="EC" id="2.7.1.25" evidence="12"/>
<dbReference type="Gene3D" id="2.40.30.10">
    <property type="entry name" value="Translation factors"/>
    <property type="match status" value="2"/>
</dbReference>
<keyword evidence="10" id="KW-0511">Multifunctional enzyme</keyword>
<proteinExistence type="inferred from homology"/>
<dbReference type="EMBL" id="JAUZMZ010000098">
    <property type="protein sequence ID" value="MEE2033765.1"/>
    <property type="molecule type" value="Genomic_DNA"/>
</dbReference>
<dbReference type="InterPro" id="IPR041757">
    <property type="entry name" value="CysN_GTP-bd"/>
</dbReference>
<comment type="similarity">
    <text evidence="12">Belongs to the APS kinase family.</text>
</comment>
<sequence length="609" mass="66392">MSRLLRIATAGSVDDGKSTLIGRLLFDSKAVFEDQLDAVARTSRARGSEHTDLSLLTDGLRAEREQGITIDVAYRYFATRHRTFVIADTPGHAQYTRNMVTGASTADLALILVDAGKGITEQTRRHAFLTSLLGVPHLVLCVNKMDLVDWSQDRFDELCDEFRGFAAKLEIHDLGFVPISALHGDNVVGRTMNMPWYEGASLLHHLEQVHIDSDRNLIDARMPVQYVIRAGAGGEFRGYAGTVASGVFEPGDEVVVLPSGFGTRVRRIFGPGGDPRKQAFADAAVCVELEDELDVGRGDMLCRPGNRPLVGCEIDAMLCWLTERSTLDPDARYILLHTTRAVPAQVARLDYRLDVNTLHRDSAAATLGLNDIGRVQLRTQQPLMFDPYRRNRTTGSFVLVDDTTGNTVAAGMITGPTLTDTPVVWHAPQVRRAERATAGATVWLTGLSASGKSTVATEVERRLVAAGIPAYRLDGDNLRRGLNSDLGFGADDRAENVRRVGAVAQLMADAGLVAICALISPYRADRDRIRQQHEASGIPFLEVFVDTPLADCEARDPKGMYARARAGEITGFTGIDDPYEPPQHAELVLRPDDGDAVAQAARIVQLLST</sequence>